<dbReference type="EMBL" id="CAEZSR010000104">
    <property type="protein sequence ID" value="CAB4572672.1"/>
    <property type="molecule type" value="Genomic_DNA"/>
</dbReference>
<protein>
    <submittedName>
        <fullName evidence="1">Unannotated protein</fullName>
    </submittedName>
</protein>
<organism evidence="1">
    <name type="scientific">freshwater metagenome</name>
    <dbReference type="NCBI Taxonomy" id="449393"/>
    <lineage>
        <taxon>unclassified sequences</taxon>
        <taxon>metagenomes</taxon>
        <taxon>ecological metagenomes</taxon>
    </lineage>
</organism>
<proteinExistence type="predicted"/>
<name>A0A6J6E8E6_9ZZZZ</name>
<accession>A0A6J6E8E6</accession>
<gene>
    <name evidence="1" type="ORF">UFOPK1493_02504</name>
</gene>
<reference evidence="1" key="1">
    <citation type="submission" date="2020-05" db="EMBL/GenBank/DDBJ databases">
        <authorList>
            <person name="Chiriac C."/>
            <person name="Salcher M."/>
            <person name="Ghai R."/>
            <person name="Kavagutti S V."/>
        </authorList>
    </citation>
    <scope>NUCLEOTIDE SEQUENCE</scope>
</reference>
<dbReference type="AlphaFoldDB" id="A0A6J6E8E6"/>
<evidence type="ECO:0000313" key="1">
    <source>
        <dbReference type="EMBL" id="CAB4572672.1"/>
    </source>
</evidence>
<sequence>MLFEAVLAPAVERRRLKWLQDLADLVNELVDRFEGFDPVDLESNEGFISGVIAASNIALGTHLEEKLEMLKNVLARLALGESKGDFLDKQMFRWIDELSPEHFIVLEYLRDPRAWFAAHDKPVPNLMMGSPLSMLESAGIGVPMGVVALVLHDLGSRNLAQGDIGGVMSLDGMLSSRIHPLGAELLAFVRRV</sequence>